<feature type="coiled-coil region" evidence="1">
    <location>
        <begin position="59"/>
        <end position="86"/>
    </location>
</feature>
<dbReference type="Proteomes" id="UP000824094">
    <property type="component" value="Unassembled WGS sequence"/>
</dbReference>
<proteinExistence type="predicted"/>
<evidence type="ECO:0000313" key="3">
    <source>
        <dbReference type="Proteomes" id="UP000824094"/>
    </source>
</evidence>
<accession>A0A9D1MGP9</accession>
<name>A0A9D1MGP9_9FIRM</name>
<reference evidence="2" key="2">
    <citation type="journal article" date="2021" name="PeerJ">
        <title>Extensive microbial diversity within the chicken gut microbiome revealed by metagenomics and culture.</title>
        <authorList>
            <person name="Gilroy R."/>
            <person name="Ravi A."/>
            <person name="Getino M."/>
            <person name="Pursley I."/>
            <person name="Horton D.L."/>
            <person name="Alikhan N.F."/>
            <person name="Baker D."/>
            <person name="Gharbi K."/>
            <person name="Hall N."/>
            <person name="Watson M."/>
            <person name="Adriaenssens E.M."/>
            <person name="Foster-Nyarko E."/>
            <person name="Jarju S."/>
            <person name="Secka A."/>
            <person name="Antonio M."/>
            <person name="Oren A."/>
            <person name="Chaudhuri R.R."/>
            <person name="La Ragione R."/>
            <person name="Hildebrand F."/>
            <person name="Pallen M.J."/>
        </authorList>
    </citation>
    <scope>NUCLEOTIDE SEQUENCE</scope>
    <source>
        <strain evidence="2">18911</strain>
    </source>
</reference>
<organism evidence="2 3">
    <name type="scientific">Candidatus Stercoripulliclostridium merdigallinarum</name>
    <dbReference type="NCBI Taxonomy" id="2840951"/>
    <lineage>
        <taxon>Bacteria</taxon>
        <taxon>Bacillati</taxon>
        <taxon>Bacillota</taxon>
        <taxon>Clostridia</taxon>
        <taxon>Eubacteriales</taxon>
        <taxon>Candidatus Stercoripulliclostridium</taxon>
    </lineage>
</organism>
<evidence type="ECO:0000313" key="2">
    <source>
        <dbReference type="EMBL" id="HIU60178.1"/>
    </source>
</evidence>
<comment type="caution">
    <text evidence="2">The sequence shown here is derived from an EMBL/GenBank/DDBJ whole genome shotgun (WGS) entry which is preliminary data.</text>
</comment>
<sequence>MQYLVERDIPEAEFTTAYAEDSGVPLKWTRDVPIAKTTFKMRRETAKLRESNDYTARRIALMKQRNEQQRRKVENAKDVREILSENQPLIKEAQRTAALKQDENALNAEYRKITDRK</sequence>
<dbReference type="EMBL" id="DVNF01000068">
    <property type="protein sequence ID" value="HIU60178.1"/>
    <property type="molecule type" value="Genomic_DNA"/>
</dbReference>
<evidence type="ECO:0000256" key="1">
    <source>
        <dbReference type="SAM" id="Coils"/>
    </source>
</evidence>
<protein>
    <submittedName>
        <fullName evidence="2">Uncharacterized protein</fullName>
    </submittedName>
</protein>
<dbReference type="AlphaFoldDB" id="A0A9D1MGP9"/>
<keyword evidence="1" id="KW-0175">Coiled coil</keyword>
<reference evidence="2" key="1">
    <citation type="submission" date="2020-10" db="EMBL/GenBank/DDBJ databases">
        <authorList>
            <person name="Gilroy R."/>
        </authorList>
    </citation>
    <scope>NUCLEOTIDE SEQUENCE</scope>
    <source>
        <strain evidence="2">18911</strain>
    </source>
</reference>
<gene>
    <name evidence="2" type="ORF">IAB05_02160</name>
</gene>